<dbReference type="Gene3D" id="3.40.50.720">
    <property type="entry name" value="NAD(P)-binding Rossmann-like Domain"/>
    <property type="match status" value="1"/>
</dbReference>
<keyword evidence="6" id="KW-1185">Reference proteome</keyword>
<dbReference type="Proteomes" id="UP000637002">
    <property type="component" value="Unassembled WGS sequence"/>
</dbReference>
<dbReference type="SUPFAM" id="SSF51735">
    <property type="entry name" value="NAD(P)-binding Rossmann-fold domains"/>
    <property type="match status" value="1"/>
</dbReference>
<dbReference type="PRINTS" id="PR00081">
    <property type="entry name" value="GDHRDH"/>
</dbReference>
<comment type="similarity">
    <text evidence="1 3">Belongs to the short-chain dehydrogenases/reductases (SDR) family.</text>
</comment>
<dbReference type="PRINTS" id="PR00080">
    <property type="entry name" value="SDRFAMILY"/>
</dbReference>
<dbReference type="CDD" id="cd05353">
    <property type="entry name" value="hydroxyacyl-CoA-like_DH_SDR_c-like"/>
    <property type="match status" value="1"/>
</dbReference>
<feature type="domain" description="Ketoreductase" evidence="4">
    <location>
        <begin position="8"/>
        <end position="198"/>
    </location>
</feature>
<evidence type="ECO:0000313" key="6">
    <source>
        <dbReference type="Proteomes" id="UP000637002"/>
    </source>
</evidence>
<dbReference type="PANTHER" id="PTHR45024:SF2">
    <property type="entry name" value="SCP2 DOMAIN-CONTAINING PROTEIN"/>
    <property type="match status" value="1"/>
</dbReference>
<accession>A0A916XJJ3</accession>
<dbReference type="InterPro" id="IPR036291">
    <property type="entry name" value="NAD(P)-bd_dom_sf"/>
</dbReference>
<dbReference type="AlphaFoldDB" id="A0A916XJJ3"/>
<dbReference type="SMART" id="SM00822">
    <property type="entry name" value="PKS_KR"/>
    <property type="match status" value="1"/>
</dbReference>
<dbReference type="PANTHER" id="PTHR45024">
    <property type="entry name" value="DEHYDROGENASES, SHORT CHAIN"/>
    <property type="match status" value="1"/>
</dbReference>
<dbReference type="RefSeq" id="WP_188610989.1">
    <property type="nucleotide sequence ID" value="NZ_BMGG01000007.1"/>
</dbReference>
<dbReference type="Pfam" id="PF00106">
    <property type="entry name" value="adh_short"/>
    <property type="match status" value="1"/>
</dbReference>
<dbReference type="PROSITE" id="PS00061">
    <property type="entry name" value="ADH_SHORT"/>
    <property type="match status" value="1"/>
</dbReference>
<protein>
    <submittedName>
        <fullName evidence="5">3-hydroxyacyl-CoA dehydrogenase</fullName>
    </submittedName>
</protein>
<evidence type="ECO:0000256" key="2">
    <source>
        <dbReference type="ARBA" id="ARBA00023002"/>
    </source>
</evidence>
<dbReference type="GO" id="GO:0016491">
    <property type="term" value="F:oxidoreductase activity"/>
    <property type="evidence" value="ECO:0007669"/>
    <property type="project" value="UniProtKB-KW"/>
</dbReference>
<evidence type="ECO:0000256" key="3">
    <source>
        <dbReference type="RuleBase" id="RU000363"/>
    </source>
</evidence>
<dbReference type="InterPro" id="IPR057326">
    <property type="entry name" value="KR_dom"/>
</dbReference>
<sequence>MTTRLDGRVAIVTGAGAGLGRAHALLLAQQGAKVVVNDLGGAVNGVGGDQAAADRVVAEIKAAGGEAAPNYDSVETPEGGAGIVETALKRFGRLDVLINNAGILRDKSFAKMELADFEKVLKVHLFGTAYCTKAAWPVMVEQKYGRVVVTTSVAGTSGNFGQANYAAAKLGLVGFMNALAIEGQKNNVLINAVSPGANTRMTEGLVGDAITAFMGPENVSPAVAWLASEACNVTGTIITAAAGGFGRLHYFETAGVQFDPRQPITVDMFAERFADIYGLDTVVPSTAGPAGYIDQRLKSASLI</sequence>
<dbReference type="InterPro" id="IPR051687">
    <property type="entry name" value="Peroxisomal_Beta-Oxidation"/>
</dbReference>
<keyword evidence="2" id="KW-0560">Oxidoreductase</keyword>
<evidence type="ECO:0000259" key="4">
    <source>
        <dbReference type="SMART" id="SM00822"/>
    </source>
</evidence>
<organism evidence="5 6">
    <name type="scientific">Chelatococcus reniformis</name>
    <dbReference type="NCBI Taxonomy" id="1494448"/>
    <lineage>
        <taxon>Bacteria</taxon>
        <taxon>Pseudomonadati</taxon>
        <taxon>Pseudomonadota</taxon>
        <taxon>Alphaproteobacteria</taxon>
        <taxon>Hyphomicrobiales</taxon>
        <taxon>Chelatococcaceae</taxon>
        <taxon>Chelatococcus</taxon>
    </lineage>
</organism>
<proteinExistence type="inferred from homology"/>
<dbReference type="InterPro" id="IPR020904">
    <property type="entry name" value="Sc_DH/Rdtase_CS"/>
</dbReference>
<dbReference type="EMBL" id="BMGG01000007">
    <property type="protein sequence ID" value="GGC78194.1"/>
    <property type="molecule type" value="Genomic_DNA"/>
</dbReference>
<gene>
    <name evidence="5" type="primary">fox2</name>
    <name evidence="5" type="ORF">GCM10010994_40550</name>
</gene>
<comment type="caution">
    <text evidence="5">The sequence shown here is derived from an EMBL/GenBank/DDBJ whole genome shotgun (WGS) entry which is preliminary data.</text>
</comment>
<evidence type="ECO:0000256" key="1">
    <source>
        <dbReference type="ARBA" id="ARBA00006484"/>
    </source>
</evidence>
<evidence type="ECO:0000313" key="5">
    <source>
        <dbReference type="EMBL" id="GGC78194.1"/>
    </source>
</evidence>
<name>A0A916XJJ3_9HYPH</name>
<reference evidence="5" key="1">
    <citation type="journal article" date="2014" name="Int. J. Syst. Evol. Microbiol.">
        <title>Complete genome sequence of Corynebacterium casei LMG S-19264T (=DSM 44701T), isolated from a smear-ripened cheese.</title>
        <authorList>
            <consortium name="US DOE Joint Genome Institute (JGI-PGF)"/>
            <person name="Walter F."/>
            <person name="Albersmeier A."/>
            <person name="Kalinowski J."/>
            <person name="Ruckert C."/>
        </authorList>
    </citation>
    <scope>NUCLEOTIDE SEQUENCE</scope>
    <source>
        <strain evidence="5">CGMCC 1.12919</strain>
    </source>
</reference>
<reference evidence="5" key="2">
    <citation type="submission" date="2020-09" db="EMBL/GenBank/DDBJ databases">
        <authorList>
            <person name="Sun Q."/>
            <person name="Zhou Y."/>
        </authorList>
    </citation>
    <scope>NUCLEOTIDE SEQUENCE</scope>
    <source>
        <strain evidence="5">CGMCC 1.12919</strain>
    </source>
</reference>
<dbReference type="InterPro" id="IPR002347">
    <property type="entry name" value="SDR_fam"/>
</dbReference>